<evidence type="ECO:0000256" key="3">
    <source>
        <dbReference type="ARBA" id="ARBA00022553"/>
    </source>
</evidence>
<dbReference type="Pfam" id="PF00512">
    <property type="entry name" value="HisKA"/>
    <property type="match status" value="1"/>
</dbReference>
<reference evidence="11" key="1">
    <citation type="journal article" date="2019" name="Int. J. Syst. Evol. Microbiol.">
        <title>The Global Catalogue of Microorganisms (GCM) 10K type strain sequencing project: providing services to taxonomists for standard genome sequencing and annotation.</title>
        <authorList>
            <consortium name="The Broad Institute Genomics Platform"/>
            <consortium name="The Broad Institute Genome Sequencing Center for Infectious Disease"/>
            <person name="Wu L."/>
            <person name="Ma J."/>
        </authorList>
    </citation>
    <scope>NUCLEOTIDE SEQUENCE [LARGE SCALE GENOMIC DNA]</scope>
    <source>
        <strain evidence="11">CCUG 55250</strain>
    </source>
</reference>
<organism evidence="10 11">
    <name type="scientific">Larkinella bovis</name>
    <dbReference type="NCBI Taxonomy" id="683041"/>
    <lineage>
        <taxon>Bacteria</taxon>
        <taxon>Pseudomonadati</taxon>
        <taxon>Bacteroidota</taxon>
        <taxon>Cytophagia</taxon>
        <taxon>Cytophagales</taxon>
        <taxon>Spirosomataceae</taxon>
        <taxon>Larkinella</taxon>
    </lineage>
</organism>
<dbReference type="PANTHER" id="PTHR43304">
    <property type="entry name" value="PHYTOCHROME-LIKE PROTEIN CPH1"/>
    <property type="match status" value="1"/>
</dbReference>
<keyword evidence="6" id="KW-0175">Coiled coil</keyword>
<dbReference type="Proteomes" id="UP001596106">
    <property type="component" value="Unassembled WGS sequence"/>
</dbReference>
<dbReference type="InterPro" id="IPR052162">
    <property type="entry name" value="Sensor_kinase/Photoreceptor"/>
</dbReference>
<dbReference type="Gene3D" id="1.10.287.130">
    <property type="match status" value="1"/>
</dbReference>
<dbReference type="SMART" id="SM00091">
    <property type="entry name" value="PAS"/>
    <property type="match status" value="2"/>
</dbReference>
<dbReference type="RefSeq" id="WP_379850406.1">
    <property type="nucleotide sequence ID" value="NZ_JBHSMA010000014.1"/>
</dbReference>
<feature type="domain" description="PAS" evidence="8">
    <location>
        <begin position="172"/>
        <end position="242"/>
    </location>
</feature>
<dbReference type="SUPFAM" id="SSF55874">
    <property type="entry name" value="ATPase domain of HSP90 chaperone/DNA topoisomerase II/histidine kinase"/>
    <property type="match status" value="1"/>
</dbReference>
<proteinExistence type="predicted"/>
<evidence type="ECO:0000256" key="2">
    <source>
        <dbReference type="ARBA" id="ARBA00012438"/>
    </source>
</evidence>
<dbReference type="SMART" id="SM00387">
    <property type="entry name" value="HATPase_c"/>
    <property type="match status" value="1"/>
</dbReference>
<dbReference type="EC" id="2.7.13.3" evidence="2"/>
<dbReference type="Pfam" id="PF02518">
    <property type="entry name" value="HATPase_c"/>
    <property type="match status" value="1"/>
</dbReference>
<protein>
    <recommendedName>
        <fullName evidence="2">histidine kinase</fullName>
        <ecNumber evidence="2">2.7.13.3</ecNumber>
    </recommendedName>
</protein>
<keyword evidence="4" id="KW-0808">Transferase</keyword>
<dbReference type="PRINTS" id="PR00344">
    <property type="entry name" value="BCTRLSENSOR"/>
</dbReference>
<dbReference type="NCBIfam" id="TIGR00229">
    <property type="entry name" value="sensory_box"/>
    <property type="match status" value="2"/>
</dbReference>
<keyword evidence="5" id="KW-0418">Kinase</keyword>
<evidence type="ECO:0000256" key="6">
    <source>
        <dbReference type="SAM" id="Coils"/>
    </source>
</evidence>
<keyword evidence="3" id="KW-0597">Phosphoprotein</keyword>
<dbReference type="PANTHER" id="PTHR43304:SF1">
    <property type="entry name" value="PAC DOMAIN-CONTAINING PROTEIN"/>
    <property type="match status" value="1"/>
</dbReference>
<dbReference type="InterPro" id="IPR000700">
    <property type="entry name" value="PAS-assoc_C"/>
</dbReference>
<dbReference type="InterPro" id="IPR013655">
    <property type="entry name" value="PAS_fold_3"/>
</dbReference>
<evidence type="ECO:0000313" key="10">
    <source>
        <dbReference type="EMBL" id="MFC5412667.1"/>
    </source>
</evidence>
<dbReference type="CDD" id="cd00082">
    <property type="entry name" value="HisKA"/>
    <property type="match status" value="1"/>
</dbReference>
<dbReference type="InterPro" id="IPR003594">
    <property type="entry name" value="HATPase_dom"/>
</dbReference>
<evidence type="ECO:0000313" key="11">
    <source>
        <dbReference type="Proteomes" id="UP001596106"/>
    </source>
</evidence>
<dbReference type="PROSITE" id="PS50113">
    <property type="entry name" value="PAC"/>
    <property type="match status" value="1"/>
</dbReference>
<dbReference type="InterPro" id="IPR005467">
    <property type="entry name" value="His_kinase_dom"/>
</dbReference>
<feature type="domain" description="Histidine kinase" evidence="7">
    <location>
        <begin position="603"/>
        <end position="831"/>
    </location>
</feature>
<dbReference type="Pfam" id="PF08448">
    <property type="entry name" value="PAS_4"/>
    <property type="match status" value="2"/>
</dbReference>
<evidence type="ECO:0000256" key="1">
    <source>
        <dbReference type="ARBA" id="ARBA00000085"/>
    </source>
</evidence>
<comment type="catalytic activity">
    <reaction evidence="1">
        <text>ATP + protein L-histidine = ADP + protein N-phospho-L-histidine.</text>
        <dbReference type="EC" id="2.7.13.3"/>
    </reaction>
</comment>
<gene>
    <name evidence="10" type="ORF">ACFPMF_25300</name>
</gene>
<dbReference type="PROSITE" id="PS50109">
    <property type="entry name" value="HIS_KIN"/>
    <property type="match status" value="1"/>
</dbReference>
<keyword evidence="11" id="KW-1185">Reference proteome</keyword>
<dbReference type="SUPFAM" id="SSF55785">
    <property type="entry name" value="PYP-like sensor domain (PAS domain)"/>
    <property type="match status" value="4"/>
</dbReference>
<accession>A0ABW0IJP5</accession>
<evidence type="ECO:0000259" key="7">
    <source>
        <dbReference type="PROSITE" id="PS50109"/>
    </source>
</evidence>
<feature type="coiled-coil region" evidence="6">
    <location>
        <begin position="555"/>
        <end position="589"/>
    </location>
</feature>
<dbReference type="InterPro" id="IPR000014">
    <property type="entry name" value="PAS"/>
</dbReference>
<evidence type="ECO:0000259" key="9">
    <source>
        <dbReference type="PROSITE" id="PS50113"/>
    </source>
</evidence>
<evidence type="ECO:0000256" key="5">
    <source>
        <dbReference type="ARBA" id="ARBA00022777"/>
    </source>
</evidence>
<dbReference type="InterPro" id="IPR035965">
    <property type="entry name" value="PAS-like_dom_sf"/>
</dbReference>
<name>A0ABW0IJP5_9BACT</name>
<dbReference type="SUPFAM" id="SSF47384">
    <property type="entry name" value="Homodimeric domain of signal transducing histidine kinase"/>
    <property type="match status" value="1"/>
</dbReference>
<dbReference type="InterPro" id="IPR003661">
    <property type="entry name" value="HisK_dim/P_dom"/>
</dbReference>
<feature type="domain" description="PAC" evidence="9">
    <location>
        <begin position="507"/>
        <end position="560"/>
    </location>
</feature>
<dbReference type="SMART" id="SM00388">
    <property type="entry name" value="HisKA"/>
    <property type="match status" value="1"/>
</dbReference>
<dbReference type="InterPro" id="IPR036097">
    <property type="entry name" value="HisK_dim/P_sf"/>
</dbReference>
<sequence>MKKVTSNNNYPFLQGGGEMGELTRNHDWSQTSIGAPSEWPQSLQTTLGILLHSAFPMFLFWGNDLLCFYNDAFRPSLGTSGKHPALGKPGAEVWAEIWDFIGPLITQVMTTGEPVWFEDQLVPFYRNGQLENIYWTFSYSPAYGDRGDIYGVLVTCAETTRNVNTIKQLQISQRRFQNLVYNASIGILVLDGQDLNVEVVNQAYARLVGRHPDELMGKPLFSVLPETQESVRPVLDRVRATGEPEYVYDYRYSVLKNSGREEGFLNLIYQPFKEQDGSITGVMILCQEVNDQAAIRQQLEESELFSRNVFFNSPVAKVVFVGEQMEVRTINENMLEMLGKDTSIIGLPFQQALPELVSSSLLGQIRQVYATGETAYQPEEKLNLVRSGKPYTGYFNFIYKALRNTAGIIYGIMVTATESTEQVLARQKVEEAEARLRGAIELAELATWSMDVKTGIFTYSERFMKWLGFSEDTKSMDEAYNPLPDEFRQQVADAISAVIQPGSSGRYENEHPIINRQTGQIRLIHAQAQVFYDSAGQPAVLSGTAQDITEQRNIQLALEQQVQERTEELAAMNEELATTNEELAESNALLLRSNENLQQFAYIASHDLQEPLRKVQQFGDLLKTQYLTQLGEGANYLDRMQAAASRMSMLIKDLLTFSRISTQQDTTEAVSLQQVIHTVLTDLELRIQETGAQVTLGPLPTIQGDSSQLEQLFQNLLSNALKFLRPNISPVIRIDCQTIAMAHLPPTIKPTRIAPSYHRINVADNGIGFDDKYIDRIFQVFQRLHTRSEFSGTGVGLAICEKVATNHGGAITASSQPGLGSTFSVFLPISEA</sequence>
<evidence type="ECO:0000259" key="8">
    <source>
        <dbReference type="PROSITE" id="PS50112"/>
    </source>
</evidence>
<dbReference type="Pfam" id="PF08447">
    <property type="entry name" value="PAS_3"/>
    <property type="match status" value="1"/>
</dbReference>
<dbReference type="InterPro" id="IPR036890">
    <property type="entry name" value="HATPase_C_sf"/>
</dbReference>
<dbReference type="Gene3D" id="3.30.450.20">
    <property type="entry name" value="PAS domain"/>
    <property type="match status" value="4"/>
</dbReference>
<dbReference type="Gene3D" id="2.10.70.100">
    <property type="match status" value="1"/>
</dbReference>
<evidence type="ECO:0000256" key="4">
    <source>
        <dbReference type="ARBA" id="ARBA00022679"/>
    </source>
</evidence>
<dbReference type="CDD" id="cd00130">
    <property type="entry name" value="PAS"/>
    <property type="match status" value="1"/>
</dbReference>
<dbReference type="Gene3D" id="3.30.565.10">
    <property type="entry name" value="Histidine kinase-like ATPase, C-terminal domain"/>
    <property type="match status" value="1"/>
</dbReference>
<dbReference type="EMBL" id="JBHSMA010000014">
    <property type="protein sequence ID" value="MFC5412667.1"/>
    <property type="molecule type" value="Genomic_DNA"/>
</dbReference>
<dbReference type="InterPro" id="IPR013656">
    <property type="entry name" value="PAS_4"/>
</dbReference>
<dbReference type="InterPro" id="IPR004358">
    <property type="entry name" value="Sig_transdc_His_kin-like_C"/>
</dbReference>
<comment type="caution">
    <text evidence="10">The sequence shown here is derived from an EMBL/GenBank/DDBJ whole genome shotgun (WGS) entry which is preliminary data.</text>
</comment>
<dbReference type="PROSITE" id="PS50112">
    <property type="entry name" value="PAS"/>
    <property type="match status" value="1"/>
</dbReference>